<dbReference type="InterPro" id="IPR036880">
    <property type="entry name" value="Kunitz_BPTI_sf"/>
</dbReference>
<keyword evidence="8" id="KW-1185">Reference proteome</keyword>
<protein>
    <submittedName>
        <fullName evidence="9">Kunitz-type serine protease inhibitor homolog delta-dendrotoxin-like</fullName>
    </submittedName>
</protein>
<evidence type="ECO:0000313" key="8">
    <source>
        <dbReference type="Proteomes" id="UP000694904"/>
    </source>
</evidence>
<keyword evidence="5" id="KW-1015">Disulfide bond</keyword>
<comment type="subcellular location">
    <subcellularLocation>
        <location evidence="1">Secreted</location>
    </subcellularLocation>
</comment>
<evidence type="ECO:0000256" key="4">
    <source>
        <dbReference type="ARBA" id="ARBA00022900"/>
    </source>
</evidence>
<feature type="domain" description="BPTI/Kunitz inhibitor" evidence="7">
    <location>
        <begin position="25"/>
        <end position="75"/>
    </location>
</feature>
<evidence type="ECO:0000313" key="9">
    <source>
        <dbReference type="RefSeq" id="XP_017865539.1"/>
    </source>
</evidence>
<dbReference type="PROSITE" id="PS50279">
    <property type="entry name" value="BPTI_KUNITZ_2"/>
    <property type="match status" value="1"/>
</dbReference>
<reference evidence="8" key="1">
    <citation type="journal article" date="1997" name="Nucleic Acids Res.">
        <title>tRNAscan-SE: a program for improved detection of transfer RNA genes in genomic sequence.</title>
        <authorList>
            <person name="Lowe T.M."/>
            <person name="Eddy S.R."/>
        </authorList>
    </citation>
    <scope>NUCLEOTIDE SEQUENCE [LARGE SCALE GENOMIC DNA]</scope>
</reference>
<dbReference type="GeneID" id="108615521"/>
<keyword evidence="4 9" id="KW-0722">Serine protease inhibitor</keyword>
<evidence type="ECO:0000256" key="2">
    <source>
        <dbReference type="ARBA" id="ARBA00022525"/>
    </source>
</evidence>
<dbReference type="PANTHER" id="PTHR10083:SF217">
    <property type="entry name" value="BOOPHILIN-H2"/>
    <property type="match status" value="1"/>
</dbReference>
<dbReference type="InterPro" id="IPR002223">
    <property type="entry name" value="Kunitz_BPTI"/>
</dbReference>
<dbReference type="Pfam" id="PF00014">
    <property type="entry name" value="Kunitz_BPTI"/>
    <property type="match status" value="1"/>
</dbReference>
<evidence type="ECO:0000256" key="3">
    <source>
        <dbReference type="ARBA" id="ARBA00022690"/>
    </source>
</evidence>
<keyword evidence="6" id="KW-0732">Signal</keyword>
<gene>
    <name evidence="9" type="primary">LOC108615521</name>
</gene>
<dbReference type="SUPFAM" id="SSF57362">
    <property type="entry name" value="BPTI-like"/>
    <property type="match status" value="1"/>
</dbReference>
<feature type="signal peptide" evidence="6">
    <location>
        <begin position="1"/>
        <end position="15"/>
    </location>
</feature>
<dbReference type="CDD" id="cd00109">
    <property type="entry name" value="Kunitz-type"/>
    <property type="match status" value="1"/>
</dbReference>
<reference evidence="9" key="3">
    <citation type="submission" date="2025-08" db="UniProtKB">
        <authorList>
            <consortium name="RefSeq"/>
        </authorList>
    </citation>
    <scope>IDENTIFICATION</scope>
    <source>
        <tissue evidence="9">Whole organism</tissue>
    </source>
</reference>
<dbReference type="RefSeq" id="XP_017865539.1">
    <property type="nucleotide sequence ID" value="XM_018010050.1"/>
</dbReference>
<accession>A0ABM1PEA3</accession>
<dbReference type="InterPro" id="IPR050098">
    <property type="entry name" value="TFPI/VKTCI-like"/>
</dbReference>
<reference evidence="8" key="2">
    <citation type="journal article" date="2016" name="G3 (Bethesda)">
        <title>Genome Evolution in Three Species of Cactophilic Drosophila.</title>
        <authorList>
            <person name="Sanchez-Flores A."/>
            <person name="Penazola F."/>
            <person name="Carpinteyro-Ponce J."/>
            <person name="Nazario-Yepiz N."/>
            <person name="Abreu-Goodger C."/>
            <person name="Machado C.A."/>
            <person name="Markow T.A."/>
        </authorList>
    </citation>
    <scope>NUCLEOTIDE SEQUENCE [LARGE SCALE GENOMIC DNA]</scope>
</reference>
<feature type="chain" id="PRO_5045428708" evidence="6">
    <location>
        <begin position="16"/>
        <end position="85"/>
    </location>
</feature>
<evidence type="ECO:0000259" key="7">
    <source>
        <dbReference type="PROSITE" id="PS50279"/>
    </source>
</evidence>
<keyword evidence="3 9" id="KW-0646">Protease inhibitor</keyword>
<proteinExistence type="predicted"/>
<evidence type="ECO:0000256" key="6">
    <source>
        <dbReference type="SAM" id="SignalP"/>
    </source>
</evidence>
<dbReference type="Gene3D" id="4.10.410.10">
    <property type="entry name" value="Pancreatic trypsin inhibitor Kunitz domain"/>
    <property type="match status" value="1"/>
</dbReference>
<dbReference type="GO" id="GO:0004867">
    <property type="term" value="F:serine-type endopeptidase inhibitor activity"/>
    <property type="evidence" value="ECO:0007669"/>
    <property type="project" value="UniProtKB-KW"/>
</dbReference>
<keyword evidence="2" id="KW-0964">Secreted</keyword>
<name>A0ABM1PEA3_DROAR</name>
<dbReference type="PRINTS" id="PR00759">
    <property type="entry name" value="BASICPTASE"/>
</dbReference>
<evidence type="ECO:0000256" key="1">
    <source>
        <dbReference type="ARBA" id="ARBA00004613"/>
    </source>
</evidence>
<organism evidence="8 9">
    <name type="scientific">Drosophila arizonae</name>
    <name type="common">Fruit fly</name>
    <dbReference type="NCBI Taxonomy" id="7263"/>
    <lineage>
        <taxon>Eukaryota</taxon>
        <taxon>Metazoa</taxon>
        <taxon>Ecdysozoa</taxon>
        <taxon>Arthropoda</taxon>
        <taxon>Hexapoda</taxon>
        <taxon>Insecta</taxon>
        <taxon>Pterygota</taxon>
        <taxon>Neoptera</taxon>
        <taxon>Endopterygota</taxon>
        <taxon>Diptera</taxon>
        <taxon>Brachycera</taxon>
        <taxon>Muscomorpha</taxon>
        <taxon>Ephydroidea</taxon>
        <taxon>Drosophilidae</taxon>
        <taxon>Drosophila</taxon>
    </lineage>
</organism>
<evidence type="ECO:0000256" key="5">
    <source>
        <dbReference type="ARBA" id="ARBA00023157"/>
    </source>
</evidence>
<dbReference type="PANTHER" id="PTHR10083">
    <property type="entry name" value="KUNITZ-TYPE PROTEASE INHIBITOR-RELATED"/>
    <property type="match status" value="1"/>
</dbReference>
<sequence length="85" mass="9745">MSYFLLLLLTALVTADWPDGGLDDCKQPPEYGSCHSHVRMWYYNPNTRSCKPFDYSSCGGNSNRFFTKTECFAHCAPQRAARFNH</sequence>
<dbReference type="SMART" id="SM00131">
    <property type="entry name" value="KU"/>
    <property type="match status" value="1"/>
</dbReference>
<dbReference type="Proteomes" id="UP000694904">
    <property type="component" value="Chromosome 5"/>
</dbReference>